<gene>
    <name evidence="1" type="ORF">CFX0092_A1202</name>
</gene>
<dbReference type="EMBL" id="LN890655">
    <property type="protein sequence ID" value="CUS03080.2"/>
    <property type="molecule type" value="Genomic_DNA"/>
</dbReference>
<protein>
    <submittedName>
        <fullName evidence="1">Uncharacterized protein</fullName>
    </submittedName>
</protein>
<dbReference type="KEGG" id="pbf:CFX0092_A1202"/>
<evidence type="ECO:0000313" key="1">
    <source>
        <dbReference type="EMBL" id="CUS03080.2"/>
    </source>
</evidence>
<keyword evidence="2" id="KW-1185">Reference proteome</keyword>
<organism evidence="1 2">
    <name type="scientific">Candidatus Promineifilum breve</name>
    <dbReference type="NCBI Taxonomy" id="1806508"/>
    <lineage>
        <taxon>Bacteria</taxon>
        <taxon>Bacillati</taxon>
        <taxon>Chloroflexota</taxon>
        <taxon>Ardenticatenia</taxon>
        <taxon>Candidatus Promineifilales</taxon>
        <taxon>Candidatus Promineifilaceae</taxon>
        <taxon>Candidatus Promineifilum</taxon>
    </lineage>
</organism>
<dbReference type="Proteomes" id="UP000215027">
    <property type="component" value="Chromosome I"/>
</dbReference>
<proteinExistence type="predicted"/>
<dbReference type="RefSeq" id="WP_095042617.1">
    <property type="nucleotide sequence ID" value="NZ_LN890655.1"/>
</dbReference>
<evidence type="ECO:0000313" key="2">
    <source>
        <dbReference type="Proteomes" id="UP000215027"/>
    </source>
</evidence>
<accession>A0A160T3G4</accession>
<reference evidence="1" key="1">
    <citation type="submission" date="2016-01" db="EMBL/GenBank/DDBJ databases">
        <authorList>
            <person name="Mcilroy J.S."/>
            <person name="Karst M S."/>
            <person name="Albertsen M."/>
        </authorList>
    </citation>
    <scope>NUCLEOTIDE SEQUENCE</scope>
    <source>
        <strain evidence="1">Cfx-K</strain>
    </source>
</reference>
<name>A0A160T3G4_9CHLR</name>
<sequence>MQVNTLWDKDEIRERVSLLQLQINWLQQEMIALRRVLEAETVADQPPRTFASLFGAWAETEISDQDIEDARIKLPESLR</sequence>
<dbReference type="AlphaFoldDB" id="A0A160T3G4"/>